<protein>
    <submittedName>
        <fullName evidence="2">Uncharacterized protein</fullName>
    </submittedName>
</protein>
<sequence>MQSLCDADLIRPTFVNTTTEGRRAMSRKHGKHKPRPLMRNADGELLSRFAGRCWYCGDPFSAGTPIRFIQRETLHVDCHKAATLDQ</sequence>
<dbReference type="PATRIC" id="fig|234621.6.peg.5053"/>
<dbReference type="AlphaFoldDB" id="C0ZMF1"/>
<dbReference type="HOGENOM" id="CLU_2495815_0_0_11"/>
<dbReference type="Proteomes" id="UP000002204">
    <property type="component" value="Chromosome"/>
</dbReference>
<organism evidence="2 3">
    <name type="scientific">Rhodococcus erythropolis (strain PR4 / NBRC 100887)</name>
    <dbReference type="NCBI Taxonomy" id="234621"/>
    <lineage>
        <taxon>Bacteria</taxon>
        <taxon>Bacillati</taxon>
        <taxon>Actinomycetota</taxon>
        <taxon>Actinomycetes</taxon>
        <taxon>Mycobacteriales</taxon>
        <taxon>Nocardiaceae</taxon>
        <taxon>Rhodococcus</taxon>
        <taxon>Rhodococcus erythropolis group</taxon>
    </lineage>
</organism>
<accession>C0ZMF1</accession>
<reference evidence="2 3" key="2">
    <citation type="journal article" date="2006" name="Environ. Microbiol.">
        <title>Sequence analysis of three plasmids harboured in Rhodococcus erythropolis strain PR4.</title>
        <authorList>
            <person name="Sekine M."/>
            <person name="Tanikawa S."/>
            <person name="Omata S."/>
            <person name="Saito M."/>
            <person name="Fujisawa T."/>
            <person name="Tsukatani N."/>
            <person name="Tajima T."/>
            <person name="Sekigawa T."/>
            <person name="Kosugi H."/>
            <person name="Matsuo Y."/>
            <person name="Nishiko R."/>
            <person name="Imamura K."/>
            <person name="Ito M."/>
            <person name="Narita H."/>
            <person name="Tago S."/>
            <person name="Fujita N."/>
            <person name="Harayama S."/>
        </authorList>
    </citation>
    <scope>NUCLEOTIDE SEQUENCE [LARGE SCALE GENOMIC DNA]</scope>
    <source>
        <strain evidence="3">PR4 / NBRC 100887</strain>
    </source>
</reference>
<evidence type="ECO:0000313" key="3">
    <source>
        <dbReference type="Proteomes" id="UP000002204"/>
    </source>
</evidence>
<feature type="compositionally biased region" description="Basic residues" evidence="1">
    <location>
        <begin position="24"/>
        <end position="36"/>
    </location>
</feature>
<dbReference type="EMBL" id="AP008957">
    <property type="protein sequence ID" value="BAH35209.1"/>
    <property type="molecule type" value="Genomic_DNA"/>
</dbReference>
<proteinExistence type="predicted"/>
<reference evidence="3" key="1">
    <citation type="submission" date="2005-03" db="EMBL/GenBank/DDBJ databases">
        <title>Comparison of the complete genome sequences of Rhodococcus erythropolis PR4 and Rhodococcus opacus B4.</title>
        <authorList>
            <person name="Takarada H."/>
            <person name="Sekine M."/>
            <person name="Hosoyama A."/>
            <person name="Yamada R."/>
            <person name="Fujisawa T."/>
            <person name="Omata S."/>
            <person name="Shimizu A."/>
            <person name="Tsukatani N."/>
            <person name="Tanikawa S."/>
            <person name="Fujita N."/>
            <person name="Harayama S."/>
        </authorList>
    </citation>
    <scope>NUCLEOTIDE SEQUENCE [LARGE SCALE GENOMIC DNA]</scope>
    <source>
        <strain evidence="3">PR4 / NBRC 100887</strain>
    </source>
</reference>
<evidence type="ECO:0000313" key="2">
    <source>
        <dbReference type="EMBL" id="BAH35209.1"/>
    </source>
</evidence>
<name>C0ZMF1_RHOE4</name>
<dbReference type="KEGG" id="rer:RER_45010"/>
<evidence type="ECO:0000256" key="1">
    <source>
        <dbReference type="SAM" id="MobiDB-lite"/>
    </source>
</evidence>
<feature type="region of interest" description="Disordered" evidence="1">
    <location>
        <begin position="19"/>
        <end position="39"/>
    </location>
</feature>
<gene>
    <name evidence="2" type="ordered locus">RER_45010</name>
</gene>